<dbReference type="OrthoDB" id="10311922at2759"/>
<comment type="caution">
    <text evidence="2">The sequence shown here is derived from an EMBL/GenBank/DDBJ whole genome shotgun (WGS) entry which is preliminary data.</text>
</comment>
<dbReference type="AlphaFoldDB" id="A0A8T1TQP3"/>
<dbReference type="EMBL" id="JAENGZ010001699">
    <property type="protein sequence ID" value="KAG6946675.1"/>
    <property type="molecule type" value="Genomic_DNA"/>
</dbReference>
<dbReference type="Proteomes" id="UP000688947">
    <property type="component" value="Unassembled WGS sequence"/>
</dbReference>
<feature type="non-terminal residue" evidence="2">
    <location>
        <position position="1"/>
    </location>
</feature>
<protein>
    <submittedName>
        <fullName evidence="2">Uncharacterized protein</fullName>
    </submittedName>
</protein>
<evidence type="ECO:0000256" key="1">
    <source>
        <dbReference type="SAM" id="MobiDB-lite"/>
    </source>
</evidence>
<reference evidence="2" key="1">
    <citation type="submission" date="2021-01" db="EMBL/GenBank/DDBJ databases">
        <title>Phytophthora aleatoria, a newly-described species from Pinus radiata is distinct from Phytophthora cactorum isolates based on comparative genomics.</title>
        <authorList>
            <person name="Mcdougal R."/>
            <person name="Panda P."/>
            <person name="Williams N."/>
            <person name="Studholme D.J."/>
        </authorList>
    </citation>
    <scope>NUCLEOTIDE SEQUENCE</scope>
    <source>
        <strain evidence="2">NZFS 3830</strain>
    </source>
</reference>
<feature type="region of interest" description="Disordered" evidence="1">
    <location>
        <begin position="82"/>
        <end position="120"/>
    </location>
</feature>
<feature type="compositionally biased region" description="Basic and acidic residues" evidence="1">
    <location>
        <begin position="108"/>
        <end position="120"/>
    </location>
</feature>
<accession>A0A8T1TQP3</accession>
<evidence type="ECO:0000313" key="3">
    <source>
        <dbReference type="Proteomes" id="UP000688947"/>
    </source>
</evidence>
<feature type="compositionally biased region" description="Polar residues" evidence="1">
    <location>
        <begin position="94"/>
        <end position="105"/>
    </location>
</feature>
<gene>
    <name evidence="2" type="ORF">JG687_00016573</name>
</gene>
<organism evidence="2 3">
    <name type="scientific">Phytophthora cactorum</name>
    <dbReference type="NCBI Taxonomy" id="29920"/>
    <lineage>
        <taxon>Eukaryota</taxon>
        <taxon>Sar</taxon>
        <taxon>Stramenopiles</taxon>
        <taxon>Oomycota</taxon>
        <taxon>Peronosporomycetes</taxon>
        <taxon>Peronosporales</taxon>
        <taxon>Peronosporaceae</taxon>
        <taxon>Phytophthora</taxon>
    </lineage>
</organism>
<dbReference type="VEuPathDB" id="FungiDB:PC110_g16283"/>
<name>A0A8T1TQP3_9STRA</name>
<evidence type="ECO:0000313" key="2">
    <source>
        <dbReference type="EMBL" id="KAG6946675.1"/>
    </source>
</evidence>
<sequence>NPIHKHLASSEIFSGAVLLLRHKLYLNGDSGEEAALAEPWWEVDEIKHCVSTIECNDFRHAITYFGCYTNCYSTRAEGCQYEEDESEISDSTEGVDSQPSPTDYESWSADRVEKSVSEDD</sequence>
<proteinExistence type="predicted"/>